<dbReference type="AlphaFoldDB" id="A0AAI9MXH6"/>
<dbReference type="Pfam" id="PF14317">
    <property type="entry name" value="YcxB"/>
    <property type="match status" value="1"/>
</dbReference>
<dbReference type="RefSeq" id="WP_154624891.1">
    <property type="nucleotide sequence ID" value="NZ_CP119540.1"/>
</dbReference>
<evidence type="ECO:0000313" key="3">
    <source>
        <dbReference type="EMBL" id="EMP9434325.1"/>
    </source>
</evidence>
<gene>
    <name evidence="3" type="ORF">JRA39_003424</name>
</gene>
<proteinExistence type="predicted"/>
<keyword evidence="1" id="KW-1133">Transmembrane helix</keyword>
<accession>A0AAI9MXH6</accession>
<feature type="domain" description="YcxB-like C-terminal" evidence="2">
    <location>
        <begin position="102"/>
        <end position="162"/>
    </location>
</feature>
<reference evidence="3" key="1">
    <citation type="submission" date="2024-02" db="EMBL/GenBank/DDBJ databases">
        <authorList>
            <consortium name="Clinical and Environmental Microbiology Branch: Whole genome sequencing antimicrobial resistance pathogens in the healthcare setting"/>
        </authorList>
    </citation>
    <scope>NUCLEOTIDE SEQUENCE</scope>
    <source>
        <strain evidence="3">2020GO-00142</strain>
    </source>
</reference>
<sequence length="173" mass="20309">MVDPIRVTLNRNEYIRFNNYCYKNNYFYKGKSSSIPLVMFIIFIVVFVVALQLLNITLAQISMALLISLCLFLFIAARILQTFRCAIPDPDSLLFSEKQYYFDEQGIHETSEYGSSFIKWEKFTFIRTDGDLLYLFFDRVSTIIIPARCFVSTEESQQFVHMVKKHATNLLME</sequence>
<keyword evidence="1" id="KW-0812">Transmembrane</keyword>
<evidence type="ECO:0000256" key="1">
    <source>
        <dbReference type="SAM" id="Phobius"/>
    </source>
</evidence>
<feature type="transmembrane region" description="Helical" evidence="1">
    <location>
        <begin position="35"/>
        <end position="54"/>
    </location>
</feature>
<feature type="transmembrane region" description="Helical" evidence="1">
    <location>
        <begin position="61"/>
        <end position="80"/>
    </location>
</feature>
<organism evidence="3">
    <name type="scientific">Providencia stuartii</name>
    <dbReference type="NCBI Taxonomy" id="588"/>
    <lineage>
        <taxon>Bacteria</taxon>
        <taxon>Pseudomonadati</taxon>
        <taxon>Pseudomonadota</taxon>
        <taxon>Gammaproteobacteria</taxon>
        <taxon>Enterobacterales</taxon>
        <taxon>Morganellaceae</taxon>
        <taxon>Providencia</taxon>
    </lineage>
</organism>
<name>A0AAI9MXH6_PROST</name>
<dbReference type="EMBL" id="AAZDVE040000033">
    <property type="protein sequence ID" value="EMP9434325.1"/>
    <property type="molecule type" value="Genomic_DNA"/>
</dbReference>
<comment type="caution">
    <text evidence="3">The sequence shown here is derived from an EMBL/GenBank/DDBJ whole genome shotgun (WGS) entry which is preliminary data.</text>
</comment>
<keyword evidence="1" id="KW-0472">Membrane</keyword>
<dbReference type="InterPro" id="IPR025588">
    <property type="entry name" value="YcxB-like_C"/>
</dbReference>
<evidence type="ECO:0000259" key="2">
    <source>
        <dbReference type="Pfam" id="PF14317"/>
    </source>
</evidence>
<protein>
    <submittedName>
        <fullName evidence="3">YcxB family protein</fullName>
    </submittedName>
</protein>